<evidence type="ECO:0000313" key="1">
    <source>
        <dbReference type="EMBL" id="JAS15119.1"/>
    </source>
</evidence>
<gene>
    <name evidence="1" type="ORF">g.29888</name>
</gene>
<dbReference type="EMBL" id="GEDC01022179">
    <property type="protein sequence ID" value="JAS15119.1"/>
    <property type="molecule type" value="Transcribed_RNA"/>
</dbReference>
<proteinExistence type="predicted"/>
<sequence>MSSYSKHNERRNSLKHNQTNIIKINEEENKNKWMVLSSDSDNEDVNDGKQLTTLVRKSYTKHLKDTLAKNIAEWKKTVESIDSIHNIERWVSILEQKALRSCMLAELYQKTMIHMVRQKFNLNLY</sequence>
<accession>A0A1B6CNU4</accession>
<reference evidence="1" key="1">
    <citation type="submission" date="2015-12" db="EMBL/GenBank/DDBJ databases">
        <title>De novo transcriptome assembly of four potential Pierce s Disease insect vectors from Arizona vineyards.</title>
        <authorList>
            <person name="Tassone E.E."/>
        </authorList>
    </citation>
    <scope>NUCLEOTIDE SEQUENCE</scope>
</reference>
<dbReference type="AlphaFoldDB" id="A0A1B6CNU4"/>
<protein>
    <submittedName>
        <fullName evidence="1">Uncharacterized protein</fullName>
    </submittedName>
</protein>
<name>A0A1B6CNU4_9HEMI</name>
<organism evidence="1">
    <name type="scientific">Clastoptera arizonana</name>
    <name type="common">Arizona spittle bug</name>
    <dbReference type="NCBI Taxonomy" id="38151"/>
    <lineage>
        <taxon>Eukaryota</taxon>
        <taxon>Metazoa</taxon>
        <taxon>Ecdysozoa</taxon>
        <taxon>Arthropoda</taxon>
        <taxon>Hexapoda</taxon>
        <taxon>Insecta</taxon>
        <taxon>Pterygota</taxon>
        <taxon>Neoptera</taxon>
        <taxon>Paraneoptera</taxon>
        <taxon>Hemiptera</taxon>
        <taxon>Auchenorrhyncha</taxon>
        <taxon>Cercopoidea</taxon>
        <taxon>Clastopteridae</taxon>
        <taxon>Clastoptera</taxon>
    </lineage>
</organism>